<protein>
    <submittedName>
        <fullName evidence="1">Uncharacterized protein</fullName>
    </submittedName>
</protein>
<dbReference type="EnsemblBacteria" id="CAD17448">
    <property type="protein sequence ID" value="CAD17448"/>
    <property type="gene ID" value="RSp0297"/>
</dbReference>
<dbReference type="EMBL" id="AL646053">
    <property type="protein sequence ID" value="CAD17448.1"/>
    <property type="molecule type" value="Genomic_DNA"/>
</dbReference>
<dbReference type="STRING" id="267608.RSp0297"/>
<dbReference type="HOGENOM" id="CLU_3295450_0_0_4"/>
<dbReference type="Proteomes" id="UP000001436">
    <property type="component" value="Plasmid pGMI1000MP"/>
</dbReference>
<evidence type="ECO:0000313" key="2">
    <source>
        <dbReference type="Proteomes" id="UP000001436"/>
    </source>
</evidence>
<keyword evidence="2" id="KW-1185">Reference proteome</keyword>
<dbReference type="KEGG" id="rso:RSp0297"/>
<reference evidence="1 2" key="1">
    <citation type="journal article" date="2002" name="Nature">
        <title>Genome sequence of the plant pathogen Ralstonia solanacearum.</title>
        <authorList>
            <person name="Salanoubat M."/>
            <person name="Genin S."/>
            <person name="Artiguenave F."/>
            <person name="Gouzy J."/>
            <person name="Mangenot S."/>
            <person name="Arlat M."/>
            <person name="Billault A."/>
            <person name="Brottier P."/>
            <person name="Camus J.C."/>
            <person name="Cattolico L."/>
            <person name="Chandler M."/>
            <person name="Choisne N."/>
            <person name="Claudel-Renard C."/>
            <person name="Cunnac S."/>
            <person name="Demange N."/>
            <person name="Gaspin C."/>
            <person name="Lavie M."/>
            <person name="Moisan A."/>
            <person name="Robert C."/>
            <person name="Saurin W."/>
            <person name="Schiex T."/>
            <person name="Siguier P."/>
            <person name="Thebault P."/>
            <person name="Whalen M."/>
            <person name="Wincker P."/>
            <person name="Levy M."/>
            <person name="Weissenbach J."/>
            <person name="Boucher C.A."/>
        </authorList>
    </citation>
    <scope>NUCLEOTIDE SEQUENCE [LARGE SCALE GENOMIC DNA]</scope>
    <source>
        <strain evidence="2">ATCC BAA-1114 / GMI1000</strain>
    </source>
</reference>
<organism evidence="1 2">
    <name type="scientific">Ralstonia nicotianae (strain ATCC BAA-1114 / GMI1000)</name>
    <name type="common">Ralstonia solanacearum</name>
    <dbReference type="NCBI Taxonomy" id="267608"/>
    <lineage>
        <taxon>Bacteria</taxon>
        <taxon>Pseudomonadati</taxon>
        <taxon>Pseudomonadota</taxon>
        <taxon>Betaproteobacteria</taxon>
        <taxon>Burkholderiales</taxon>
        <taxon>Burkholderiaceae</taxon>
        <taxon>Ralstonia</taxon>
        <taxon>Ralstonia solanacearum species complex</taxon>
    </lineage>
</organism>
<sequence>MADAHVIRWRNQKRFPFAVSALRKAATGELQWRMARGARI</sequence>
<name>Q8XT18_RALN1</name>
<geneLocation type="plasmid" evidence="2">
    <name>megaplasmid Rsp</name>
</geneLocation>
<accession>Q8XT18</accession>
<gene>
    <name evidence="1" type="ordered locus">RSp0297</name>
</gene>
<dbReference type="AlphaFoldDB" id="Q8XT18"/>
<evidence type="ECO:0000313" key="1">
    <source>
        <dbReference type="EMBL" id="CAD17448.1"/>
    </source>
</evidence>
<proteinExistence type="predicted"/>